<reference evidence="2 3" key="1">
    <citation type="submission" date="2017-06" db="EMBL/GenBank/DDBJ databases">
        <authorList>
            <person name="Kim H.J."/>
            <person name="Triplett B.A."/>
        </authorList>
    </citation>
    <scope>NUCLEOTIDE SEQUENCE [LARGE SCALE GENOMIC DNA]</scope>
    <source>
        <strain evidence="2 3">DSM 19307</strain>
    </source>
</reference>
<proteinExistence type="predicted"/>
<dbReference type="AlphaFoldDB" id="A0A239LPN6"/>
<feature type="signal peptide" evidence="1">
    <location>
        <begin position="1"/>
        <end position="19"/>
    </location>
</feature>
<accession>A0A239LPN6</accession>
<organism evidence="2 3">
    <name type="scientific">Ekhidna lutea</name>
    <dbReference type="NCBI Taxonomy" id="447679"/>
    <lineage>
        <taxon>Bacteria</taxon>
        <taxon>Pseudomonadati</taxon>
        <taxon>Bacteroidota</taxon>
        <taxon>Cytophagia</taxon>
        <taxon>Cytophagales</taxon>
        <taxon>Reichenbachiellaceae</taxon>
        <taxon>Ekhidna</taxon>
    </lineage>
</organism>
<feature type="chain" id="PRO_5012150492" evidence="1">
    <location>
        <begin position="20"/>
        <end position="307"/>
    </location>
</feature>
<evidence type="ECO:0000256" key="1">
    <source>
        <dbReference type="SAM" id="SignalP"/>
    </source>
</evidence>
<dbReference type="Pfam" id="PF11751">
    <property type="entry name" value="PorP_SprF"/>
    <property type="match status" value="1"/>
</dbReference>
<dbReference type="OrthoDB" id="1118477at2"/>
<dbReference type="Proteomes" id="UP000198393">
    <property type="component" value="Unassembled WGS sequence"/>
</dbReference>
<evidence type="ECO:0000313" key="2">
    <source>
        <dbReference type="EMBL" id="SNT31872.1"/>
    </source>
</evidence>
<dbReference type="PROSITE" id="PS51257">
    <property type="entry name" value="PROKAR_LIPOPROTEIN"/>
    <property type="match status" value="1"/>
</dbReference>
<dbReference type="EMBL" id="FZPD01000005">
    <property type="protein sequence ID" value="SNT31872.1"/>
    <property type="molecule type" value="Genomic_DNA"/>
</dbReference>
<keyword evidence="1" id="KW-0732">Signal</keyword>
<evidence type="ECO:0000313" key="3">
    <source>
        <dbReference type="Proteomes" id="UP000198393"/>
    </source>
</evidence>
<dbReference type="NCBIfam" id="TIGR03519">
    <property type="entry name" value="T9SS_PorP_fam"/>
    <property type="match status" value="1"/>
</dbReference>
<dbReference type="RefSeq" id="WP_089358055.1">
    <property type="nucleotide sequence ID" value="NZ_FZPD01000005.1"/>
</dbReference>
<sequence length="307" mass="34032">MKKSTVLIILMIIAGCVTAQQRPVMSTYMFNGLAINPAYAGSLNILSASFIHRKQWINVDGAPTSNILSVHSSFYGNQIGLGLQATRDVIGVHEESAIYVSGAYKIKTGVGILAMGLSGGFDNRRSDFTRLNVLNEDDELLTGTPTRFTPNFGTGIYFANPKMYAGISVPYILENSLYQVQADGTTSEGRESRYYYATGGIVLDINRNVKFSPSALFRYQEQSRVGWDLNATIIFDGIAYAGVSYRSGDALVFLTQLILNENFRLGYAYDATVNALNNHSRGTHEVLLNYRIKLRNYKKDPQCPVYF</sequence>
<gene>
    <name evidence="2" type="ORF">SAMN05421640_3400</name>
</gene>
<keyword evidence="3" id="KW-1185">Reference proteome</keyword>
<protein>
    <submittedName>
        <fullName evidence="2">Type IX secretion system membrane protein, PorP/SprF family</fullName>
    </submittedName>
</protein>
<name>A0A239LPN6_EKHLU</name>
<dbReference type="InterPro" id="IPR019861">
    <property type="entry name" value="PorP/SprF_Bacteroidetes"/>
</dbReference>